<proteinExistence type="inferred from homology"/>
<dbReference type="InterPro" id="IPR001173">
    <property type="entry name" value="Glyco_trans_2-like"/>
</dbReference>
<evidence type="ECO:0000256" key="2">
    <source>
        <dbReference type="ARBA" id="ARBA00022676"/>
    </source>
</evidence>
<dbReference type="EMBL" id="JACXWA010000115">
    <property type="protein sequence ID" value="MBD3871096.1"/>
    <property type="molecule type" value="Genomic_DNA"/>
</dbReference>
<dbReference type="SUPFAM" id="SSF53448">
    <property type="entry name" value="Nucleotide-diphospho-sugar transferases"/>
    <property type="match status" value="1"/>
</dbReference>
<name>A0A8J6YCC1_9BACT</name>
<evidence type="ECO:0000256" key="3">
    <source>
        <dbReference type="ARBA" id="ARBA00022679"/>
    </source>
</evidence>
<keyword evidence="2" id="KW-0328">Glycosyltransferase</keyword>
<comment type="similarity">
    <text evidence="1">Belongs to the glycosyltransferase 2 family.</text>
</comment>
<reference evidence="5 6" key="1">
    <citation type="submission" date="2020-08" db="EMBL/GenBank/DDBJ databases">
        <title>Acidobacteriota in marine sediments use diverse sulfur dissimilation pathways.</title>
        <authorList>
            <person name="Wasmund K."/>
        </authorList>
    </citation>
    <scope>NUCLEOTIDE SEQUENCE [LARGE SCALE GENOMIC DNA]</scope>
    <source>
        <strain evidence="5">MAG AM3-A</strain>
    </source>
</reference>
<feature type="domain" description="Glycosyltransferase 2-like" evidence="4">
    <location>
        <begin position="2"/>
        <end position="168"/>
    </location>
</feature>
<gene>
    <name evidence="5" type="ORF">IFJ97_07050</name>
</gene>
<dbReference type="Pfam" id="PF00535">
    <property type="entry name" value="Glycos_transf_2"/>
    <property type="match status" value="1"/>
</dbReference>
<comment type="caution">
    <text evidence="5">The sequence shown here is derived from an EMBL/GenBank/DDBJ whole genome shotgun (WGS) entry which is preliminary data.</text>
</comment>
<dbReference type="GO" id="GO:0016757">
    <property type="term" value="F:glycosyltransferase activity"/>
    <property type="evidence" value="ECO:0007669"/>
    <property type="project" value="UniProtKB-KW"/>
</dbReference>
<dbReference type="AlphaFoldDB" id="A0A8J6YCC1"/>
<evidence type="ECO:0000313" key="5">
    <source>
        <dbReference type="EMBL" id="MBD3871096.1"/>
    </source>
</evidence>
<dbReference type="PANTHER" id="PTHR43179">
    <property type="entry name" value="RHAMNOSYLTRANSFERASE WBBL"/>
    <property type="match status" value="1"/>
</dbReference>
<evidence type="ECO:0000256" key="1">
    <source>
        <dbReference type="ARBA" id="ARBA00006739"/>
    </source>
</evidence>
<dbReference type="InterPro" id="IPR029044">
    <property type="entry name" value="Nucleotide-diphossugar_trans"/>
</dbReference>
<protein>
    <submittedName>
        <fullName evidence="5">Glycosyltransferase family 2 protein</fullName>
    </submittedName>
</protein>
<organism evidence="5 6">
    <name type="scientific">Candidatus Sulfomarinibacter kjeldsenii</name>
    <dbReference type="NCBI Taxonomy" id="2885994"/>
    <lineage>
        <taxon>Bacteria</taxon>
        <taxon>Pseudomonadati</taxon>
        <taxon>Acidobacteriota</taxon>
        <taxon>Thermoanaerobaculia</taxon>
        <taxon>Thermoanaerobaculales</taxon>
        <taxon>Candidatus Sulfomarinibacteraceae</taxon>
        <taxon>Candidatus Sulfomarinibacter</taxon>
    </lineage>
</organism>
<accession>A0A8J6YCC1</accession>
<keyword evidence="3" id="KW-0808">Transferase</keyword>
<dbReference type="PANTHER" id="PTHR43179:SF12">
    <property type="entry name" value="GALACTOFURANOSYLTRANSFERASE GLFT2"/>
    <property type="match status" value="1"/>
</dbReference>
<evidence type="ECO:0000259" key="4">
    <source>
        <dbReference type="Pfam" id="PF00535"/>
    </source>
</evidence>
<dbReference type="Gene3D" id="3.90.550.10">
    <property type="entry name" value="Spore Coat Polysaccharide Biosynthesis Protein SpsA, Chain A"/>
    <property type="match status" value="1"/>
</dbReference>
<dbReference type="Proteomes" id="UP000598633">
    <property type="component" value="Unassembled WGS sequence"/>
</dbReference>
<sequence>MIVVVHAGAHHLEDSLSSLSSYENRSDVEVVLVDNGSADRCSDEATRRWPWVNTVRSKFNLGFAGGVHRGVEAASGDVLVFLNDDAASSGGFVEAHLEALASNPRAAASAGRLVSWDGGLNDFVRGGVTFDCHAFQLGQGYPVDQIESPVAGEVLPFACGGNMAIRREDWESTGGFDRELFAYFEDVDLGWRLWAVGREVVAAPEAVARHRGSATSAGLGDFRRGVLFERNALRTFFSCADKECRDAFGTAVFATFLRRITAFSQGNPEFAKQVADPFGKQSVPASRGERWSRRLQERGLIGAGRHLAARLLLGPQVGTPVLDDGHLLMQLRAAEGFFSGINRAEERRVELDRERTVPDREILARFPRLVVPTYPGDEEWFASAAFRSMLPDGWPLEYRSLDEIMKR</sequence>
<evidence type="ECO:0000313" key="6">
    <source>
        <dbReference type="Proteomes" id="UP000598633"/>
    </source>
</evidence>